<keyword evidence="2" id="KW-1185">Reference proteome</keyword>
<name>A0ABR1PR59_DIAER</name>
<organism evidence="1 2">
    <name type="scientific">Diaporthe eres</name>
    <name type="common">Phomopsis oblonga</name>
    <dbReference type="NCBI Taxonomy" id="83184"/>
    <lineage>
        <taxon>Eukaryota</taxon>
        <taxon>Fungi</taxon>
        <taxon>Dikarya</taxon>
        <taxon>Ascomycota</taxon>
        <taxon>Pezizomycotina</taxon>
        <taxon>Sordariomycetes</taxon>
        <taxon>Sordariomycetidae</taxon>
        <taxon>Diaporthales</taxon>
        <taxon>Diaporthaceae</taxon>
        <taxon>Diaporthe</taxon>
        <taxon>Diaporthe eres species complex</taxon>
    </lineage>
</organism>
<evidence type="ECO:0000313" key="1">
    <source>
        <dbReference type="EMBL" id="KAK7743008.1"/>
    </source>
</evidence>
<gene>
    <name evidence="1" type="ORF">SLS63_000576</name>
</gene>
<sequence>MAVGQEDDQSHSVELYLEVNSKCHNPDWEGADYTCPNYPSSMEVKHFFRASYCKLVFQVDSRNEWLGLDDGERLVNAICSEYDYSECYKDTYKKFYAYDDMDAYRTRWAYCTWITGLPGQLPAAGQQQGSRAVALAGHSMLNAQNKAVCTDLGEDGILSGKLNGTRFNGTITSKLN</sequence>
<accession>A0ABR1PR59</accession>
<comment type="caution">
    <text evidence="1">The sequence shown here is derived from an EMBL/GenBank/DDBJ whole genome shotgun (WGS) entry which is preliminary data.</text>
</comment>
<proteinExistence type="predicted"/>
<evidence type="ECO:0000313" key="2">
    <source>
        <dbReference type="Proteomes" id="UP001430848"/>
    </source>
</evidence>
<protein>
    <submittedName>
        <fullName evidence="1">Uncharacterized protein</fullName>
    </submittedName>
</protein>
<reference evidence="1 2" key="1">
    <citation type="submission" date="2024-02" db="EMBL/GenBank/DDBJ databases">
        <title>De novo assembly and annotation of 12 fungi associated with fruit tree decline syndrome in Ontario, Canada.</title>
        <authorList>
            <person name="Sulman M."/>
            <person name="Ellouze W."/>
            <person name="Ilyukhin E."/>
        </authorList>
    </citation>
    <scope>NUCLEOTIDE SEQUENCE [LARGE SCALE GENOMIC DNA]</scope>
    <source>
        <strain evidence="1 2">M169</strain>
    </source>
</reference>
<dbReference type="Proteomes" id="UP001430848">
    <property type="component" value="Unassembled WGS sequence"/>
</dbReference>
<dbReference type="EMBL" id="JAKNSF020000001">
    <property type="protein sequence ID" value="KAK7743008.1"/>
    <property type="molecule type" value="Genomic_DNA"/>
</dbReference>